<proteinExistence type="predicted"/>
<evidence type="ECO:0000313" key="2">
    <source>
        <dbReference type="Proteomes" id="UP000198649"/>
    </source>
</evidence>
<dbReference type="AlphaFoldDB" id="A0A1I3ESF7"/>
<dbReference type="Proteomes" id="UP000198649">
    <property type="component" value="Unassembled WGS sequence"/>
</dbReference>
<sequence length="82" mass="9143">MLLRWPGGRSTAVGIHPPQFVDDSSVGLDRDVQPCLVEHPDKRVVCECEIRDAGIAFNLPERAELMGRLEARPGRPDPVRLE</sequence>
<evidence type="ECO:0000313" key="1">
    <source>
        <dbReference type="EMBL" id="SFI01882.1"/>
    </source>
</evidence>
<dbReference type="OrthoDB" id="4246007at2"/>
<protein>
    <submittedName>
        <fullName evidence="1">Uncharacterized protein</fullName>
    </submittedName>
</protein>
<reference evidence="1 2" key="1">
    <citation type="submission" date="2016-10" db="EMBL/GenBank/DDBJ databases">
        <authorList>
            <person name="de Groot N.N."/>
        </authorList>
    </citation>
    <scope>NUCLEOTIDE SEQUENCE [LARGE SCALE GENOMIC DNA]</scope>
    <source>
        <strain evidence="1 2">CGMCC 1.11156</strain>
    </source>
</reference>
<dbReference type="RefSeq" id="WP_091111328.1">
    <property type="nucleotide sequence ID" value="NZ_BKAF01000019.1"/>
</dbReference>
<dbReference type="EMBL" id="FOQG01000004">
    <property type="protein sequence ID" value="SFI01882.1"/>
    <property type="molecule type" value="Genomic_DNA"/>
</dbReference>
<name>A0A1I3ESF7_9ACTN</name>
<gene>
    <name evidence="1" type="ORF">SAMN05216561_10441</name>
</gene>
<keyword evidence="2" id="KW-1185">Reference proteome</keyword>
<accession>A0A1I3ESF7</accession>
<organism evidence="1 2">
    <name type="scientific">Nocardioides psychrotolerans</name>
    <dbReference type="NCBI Taxonomy" id="1005945"/>
    <lineage>
        <taxon>Bacteria</taxon>
        <taxon>Bacillati</taxon>
        <taxon>Actinomycetota</taxon>
        <taxon>Actinomycetes</taxon>
        <taxon>Propionibacteriales</taxon>
        <taxon>Nocardioidaceae</taxon>
        <taxon>Nocardioides</taxon>
    </lineage>
</organism>